<gene>
    <name evidence="1" type="ORF">QQ055_04850</name>
</gene>
<dbReference type="EMBL" id="JASVEJ010000018">
    <property type="protein sequence ID" value="MDL5056795.1"/>
    <property type="molecule type" value="Genomic_DNA"/>
</dbReference>
<name>A0ABT7M0C5_9CYAN</name>
<reference evidence="1 2" key="1">
    <citation type="submission" date="2023-06" db="EMBL/GenBank/DDBJ databases">
        <title>Whole genome sequence of Oscillatoria calcuttensis NRMC-F 0142.</title>
        <authorList>
            <person name="Shakena Fathima T."/>
            <person name="Muralitharan G."/>
            <person name="Thajuddin N."/>
        </authorList>
    </citation>
    <scope>NUCLEOTIDE SEQUENCE [LARGE SCALE GENOMIC DNA]</scope>
    <source>
        <strain evidence="1 2">NRMC-F 0142</strain>
    </source>
</reference>
<comment type="caution">
    <text evidence="1">The sequence shown here is derived from an EMBL/GenBank/DDBJ whole genome shotgun (WGS) entry which is preliminary data.</text>
</comment>
<dbReference type="RefSeq" id="WP_284474333.1">
    <property type="nucleotide sequence ID" value="NZ_JASVEJ010000018.1"/>
</dbReference>
<accession>A0ABT7M0C5</accession>
<dbReference type="Proteomes" id="UP001230986">
    <property type="component" value="Unassembled WGS sequence"/>
</dbReference>
<sequence>MQKIIFFLLVFTAAIVALQLPTQAFFTVKIVAQSSERCFENSGDIICPP</sequence>
<evidence type="ECO:0000313" key="1">
    <source>
        <dbReference type="EMBL" id="MDL5056795.1"/>
    </source>
</evidence>
<evidence type="ECO:0000313" key="2">
    <source>
        <dbReference type="Proteomes" id="UP001230986"/>
    </source>
</evidence>
<keyword evidence="2" id="KW-1185">Reference proteome</keyword>
<organism evidence="1 2">
    <name type="scientific">Geitlerinema calcuttense NRMC-F 0142</name>
    <dbReference type="NCBI Taxonomy" id="2922238"/>
    <lineage>
        <taxon>Bacteria</taxon>
        <taxon>Bacillati</taxon>
        <taxon>Cyanobacteriota</taxon>
        <taxon>Cyanophyceae</taxon>
        <taxon>Geitlerinematales</taxon>
        <taxon>Geitlerinemataceae</taxon>
        <taxon>Geitlerinema</taxon>
    </lineage>
</organism>
<protein>
    <submittedName>
        <fullName evidence="1">Uncharacterized protein</fullName>
    </submittedName>
</protein>
<proteinExistence type="predicted"/>